<evidence type="ECO:0000256" key="1">
    <source>
        <dbReference type="ARBA" id="ARBA00004651"/>
    </source>
</evidence>
<feature type="domain" description="VTT" evidence="7">
    <location>
        <begin position="30"/>
        <end position="160"/>
    </location>
</feature>
<keyword evidence="9" id="KW-1185">Reference proteome</keyword>
<dbReference type="PANTHER" id="PTHR42709:SF6">
    <property type="entry name" value="UNDECAPRENYL PHOSPHATE TRANSPORTER A"/>
    <property type="match status" value="1"/>
</dbReference>
<evidence type="ECO:0000313" key="8">
    <source>
        <dbReference type="EMBL" id="TWI36841.1"/>
    </source>
</evidence>
<feature type="transmembrane region" description="Helical" evidence="6">
    <location>
        <begin position="108"/>
        <end position="126"/>
    </location>
</feature>
<keyword evidence="3 6" id="KW-0812">Transmembrane</keyword>
<feature type="transmembrane region" description="Helical" evidence="6">
    <location>
        <begin position="138"/>
        <end position="163"/>
    </location>
</feature>
<name>A0A562NXN4_9RHOB</name>
<sequence>MFDWVISAIDDWGYTGVFVLMLVEHLFPPIPSEVIMSMSGFLVATGRMNIWLTLLAGTAGSVLGTLFWYYVARAIGEERLKRFAANYGRVLTLSPSDIDKAHRWFVKYGSYAVFFGRMVPAIRTLISVPAGFARMPFWTFLILTTLGSVIWTAVLTLAGYLLESQYSRVEAYLDPISKLVLLAIVVVYVYRVITWKPH</sequence>
<dbReference type="OrthoDB" id="9813426at2"/>
<evidence type="ECO:0000256" key="6">
    <source>
        <dbReference type="SAM" id="Phobius"/>
    </source>
</evidence>
<protein>
    <submittedName>
        <fullName evidence="8">Membrane protein DedA with SNARE-associated domain</fullName>
    </submittedName>
</protein>
<proteinExistence type="predicted"/>
<gene>
    <name evidence="8" type="ORF">IQ24_00625</name>
</gene>
<evidence type="ECO:0000256" key="4">
    <source>
        <dbReference type="ARBA" id="ARBA00022989"/>
    </source>
</evidence>
<evidence type="ECO:0000256" key="3">
    <source>
        <dbReference type="ARBA" id="ARBA00022692"/>
    </source>
</evidence>
<dbReference type="Proteomes" id="UP000316225">
    <property type="component" value="Unassembled WGS sequence"/>
</dbReference>
<feature type="transmembrane region" description="Helical" evidence="6">
    <location>
        <begin position="12"/>
        <end position="30"/>
    </location>
</feature>
<accession>A0A562NXN4</accession>
<keyword evidence="5 6" id="KW-0472">Membrane</keyword>
<dbReference type="EMBL" id="VLKU01000002">
    <property type="protein sequence ID" value="TWI36841.1"/>
    <property type="molecule type" value="Genomic_DNA"/>
</dbReference>
<dbReference type="GO" id="GO:0005886">
    <property type="term" value="C:plasma membrane"/>
    <property type="evidence" value="ECO:0007669"/>
    <property type="project" value="UniProtKB-SubCell"/>
</dbReference>
<evidence type="ECO:0000313" key="9">
    <source>
        <dbReference type="Proteomes" id="UP000316225"/>
    </source>
</evidence>
<dbReference type="InterPro" id="IPR032816">
    <property type="entry name" value="VTT_dom"/>
</dbReference>
<evidence type="ECO:0000256" key="5">
    <source>
        <dbReference type="ARBA" id="ARBA00023136"/>
    </source>
</evidence>
<keyword evidence="2" id="KW-1003">Cell membrane</keyword>
<organism evidence="8 9">
    <name type="scientific">Paracoccus sulfuroxidans</name>
    <dbReference type="NCBI Taxonomy" id="384678"/>
    <lineage>
        <taxon>Bacteria</taxon>
        <taxon>Pseudomonadati</taxon>
        <taxon>Pseudomonadota</taxon>
        <taxon>Alphaproteobacteria</taxon>
        <taxon>Rhodobacterales</taxon>
        <taxon>Paracoccaceae</taxon>
        <taxon>Paracoccus</taxon>
    </lineage>
</organism>
<dbReference type="InterPro" id="IPR051311">
    <property type="entry name" value="DedA_domain"/>
</dbReference>
<dbReference type="RefSeq" id="WP_145396287.1">
    <property type="nucleotide sequence ID" value="NZ_VLKU01000002.1"/>
</dbReference>
<comment type="subcellular location">
    <subcellularLocation>
        <location evidence="1">Cell membrane</location>
        <topology evidence="1">Multi-pass membrane protein</topology>
    </subcellularLocation>
</comment>
<keyword evidence="4 6" id="KW-1133">Transmembrane helix</keyword>
<evidence type="ECO:0000256" key="2">
    <source>
        <dbReference type="ARBA" id="ARBA00022475"/>
    </source>
</evidence>
<dbReference type="PANTHER" id="PTHR42709">
    <property type="entry name" value="ALKALINE PHOSPHATASE LIKE PROTEIN"/>
    <property type="match status" value="1"/>
</dbReference>
<feature type="transmembrane region" description="Helical" evidence="6">
    <location>
        <begin position="50"/>
        <end position="72"/>
    </location>
</feature>
<dbReference type="AlphaFoldDB" id="A0A562NXN4"/>
<comment type="caution">
    <text evidence="8">The sequence shown here is derived from an EMBL/GenBank/DDBJ whole genome shotgun (WGS) entry which is preliminary data.</text>
</comment>
<evidence type="ECO:0000259" key="7">
    <source>
        <dbReference type="Pfam" id="PF09335"/>
    </source>
</evidence>
<reference evidence="8 9" key="1">
    <citation type="journal article" date="2015" name="Stand. Genomic Sci.">
        <title>Genomic Encyclopedia of Bacterial and Archaeal Type Strains, Phase III: the genomes of soil and plant-associated and newly described type strains.</title>
        <authorList>
            <person name="Whitman W.B."/>
            <person name="Woyke T."/>
            <person name="Klenk H.P."/>
            <person name="Zhou Y."/>
            <person name="Lilburn T.G."/>
            <person name="Beck B.J."/>
            <person name="De Vos P."/>
            <person name="Vandamme P."/>
            <person name="Eisen J.A."/>
            <person name="Garrity G."/>
            <person name="Hugenholtz P."/>
            <person name="Kyrpides N.C."/>
        </authorList>
    </citation>
    <scope>NUCLEOTIDE SEQUENCE [LARGE SCALE GENOMIC DNA]</scope>
    <source>
        <strain evidence="8 9">CGMCC 1.5364</strain>
    </source>
</reference>
<dbReference type="Pfam" id="PF09335">
    <property type="entry name" value="VTT_dom"/>
    <property type="match status" value="1"/>
</dbReference>
<feature type="transmembrane region" description="Helical" evidence="6">
    <location>
        <begin position="175"/>
        <end position="193"/>
    </location>
</feature>